<proteinExistence type="predicted"/>
<dbReference type="Proteomes" id="UP001264519">
    <property type="component" value="Unassembled WGS sequence"/>
</dbReference>
<dbReference type="RefSeq" id="WP_309654075.1">
    <property type="nucleotide sequence ID" value="NZ_JARWAK010000020.1"/>
</dbReference>
<comment type="caution">
    <text evidence="1">The sequence shown here is derived from an EMBL/GenBank/DDBJ whole genome shotgun (WGS) entry which is preliminary data.</text>
</comment>
<name>A0ABU1G6J2_9GAMM</name>
<keyword evidence="2" id="KW-1185">Reference proteome</keyword>
<reference evidence="1 2" key="1">
    <citation type="submission" date="2023-04" db="EMBL/GenBank/DDBJ databases">
        <title>A long-awaited taxogenomic arrangement of the family Halomonadaceae.</title>
        <authorList>
            <person name="De La Haba R."/>
            <person name="Chuvochina M."/>
            <person name="Wittouck S."/>
            <person name="Arahal D.R."/>
            <person name="Sanchez-Porro C."/>
            <person name="Hugenholtz P."/>
            <person name="Ventosa A."/>
        </authorList>
    </citation>
    <scope>NUCLEOTIDE SEQUENCE [LARGE SCALE GENOMIC DNA]</scope>
    <source>
        <strain evidence="1 2">DSM 23530</strain>
    </source>
</reference>
<sequence>MRKERLIVPVLAGLALAWALAQTVAGLLFERELARAVEDLQARGELSIRRSDVERGWLTSRGVLHLSPLFGDAWHLDVAYRARHGVLGTSLDGSLRPHLPAEGETTPDAAAQSPPTWKAGYNPFTASFDGVLTLSPVVFHQQGRTLSLEGGRLAFQGEAGDWRLRARLAALDLEDGDTRLRAGPLVLESRYTYTEGAEHFNQRDRLRVQGLAWRSPELALDADEITLRTRTVLDASELRLRARLDLGKILAGEEVLLAGGLTAELSRIEAGALRDLVDRLRREAARGHAEDDHDAAAELAPALRALLVDSPRLDILAADLDSPMLGLSLDGRGVLVFDGRDLEALDPLALDEPGERAEWRTRLDGDFLWQDLPPVIALWLGLGLDTRELQIDVARGQVRLNGRPLPPLDRWR</sequence>
<dbReference type="Pfam" id="PF06097">
    <property type="entry name" value="DUF945"/>
    <property type="match status" value="1"/>
</dbReference>
<dbReference type="EMBL" id="JARWAK010000020">
    <property type="protein sequence ID" value="MDR5868500.1"/>
    <property type="molecule type" value="Genomic_DNA"/>
</dbReference>
<accession>A0ABU1G6J2</accession>
<gene>
    <name evidence="1" type="ORF">QC818_17070</name>
</gene>
<evidence type="ECO:0000313" key="1">
    <source>
        <dbReference type="EMBL" id="MDR5868500.1"/>
    </source>
</evidence>
<protein>
    <submittedName>
        <fullName evidence="1">DUF945 family protein</fullName>
    </submittedName>
</protein>
<dbReference type="InterPro" id="IPR010352">
    <property type="entry name" value="DUF945"/>
</dbReference>
<evidence type="ECO:0000313" key="2">
    <source>
        <dbReference type="Proteomes" id="UP001264519"/>
    </source>
</evidence>
<organism evidence="1 2">
    <name type="scientific">Halomonas koreensis</name>
    <dbReference type="NCBI Taxonomy" id="245385"/>
    <lineage>
        <taxon>Bacteria</taxon>
        <taxon>Pseudomonadati</taxon>
        <taxon>Pseudomonadota</taxon>
        <taxon>Gammaproteobacteria</taxon>
        <taxon>Oceanospirillales</taxon>
        <taxon>Halomonadaceae</taxon>
        <taxon>Halomonas</taxon>
    </lineage>
</organism>